<gene>
    <name evidence="2" type="ORF">NEMBOFW57_008428</name>
</gene>
<protein>
    <submittedName>
        <fullName evidence="2">Uncharacterized protein</fullName>
    </submittedName>
</protein>
<sequence>MPEDSGHSGPEASGAMSDSENEYDETDLLVKDEDERMADPSGASEGADTSGRRLGGLALLVNEPTSLAGMRGHASGASNAG</sequence>
<proteinExistence type="predicted"/>
<keyword evidence="3" id="KW-1185">Reference proteome</keyword>
<evidence type="ECO:0000256" key="1">
    <source>
        <dbReference type="SAM" id="MobiDB-lite"/>
    </source>
</evidence>
<feature type="region of interest" description="Disordered" evidence="1">
    <location>
        <begin position="1"/>
        <end position="58"/>
    </location>
</feature>
<evidence type="ECO:0000313" key="3">
    <source>
        <dbReference type="Proteomes" id="UP001197093"/>
    </source>
</evidence>
<evidence type="ECO:0000313" key="2">
    <source>
        <dbReference type="EMBL" id="KAG7286125.1"/>
    </source>
</evidence>
<dbReference type="AlphaFoldDB" id="A0AAD4HX72"/>
<reference evidence="2" key="1">
    <citation type="submission" date="2023-02" db="EMBL/GenBank/DDBJ databases">
        <authorList>
            <person name="Palmer J.M."/>
        </authorList>
    </citation>
    <scope>NUCLEOTIDE SEQUENCE</scope>
    <source>
        <strain evidence="2">FW57</strain>
    </source>
</reference>
<feature type="compositionally biased region" description="Basic and acidic residues" evidence="1">
    <location>
        <begin position="28"/>
        <end position="38"/>
    </location>
</feature>
<accession>A0AAD4HX72</accession>
<organism evidence="2 3">
    <name type="scientific">Staphylotrichum longicolle</name>
    <dbReference type="NCBI Taxonomy" id="669026"/>
    <lineage>
        <taxon>Eukaryota</taxon>
        <taxon>Fungi</taxon>
        <taxon>Dikarya</taxon>
        <taxon>Ascomycota</taxon>
        <taxon>Pezizomycotina</taxon>
        <taxon>Sordariomycetes</taxon>
        <taxon>Sordariomycetidae</taxon>
        <taxon>Sordariales</taxon>
        <taxon>Chaetomiaceae</taxon>
        <taxon>Staphylotrichum</taxon>
    </lineage>
</organism>
<dbReference type="EMBL" id="JAHCVI010000004">
    <property type="protein sequence ID" value="KAG7286125.1"/>
    <property type="molecule type" value="Genomic_DNA"/>
</dbReference>
<comment type="caution">
    <text evidence="2">The sequence shown here is derived from an EMBL/GenBank/DDBJ whole genome shotgun (WGS) entry which is preliminary data.</text>
</comment>
<name>A0AAD4HX72_9PEZI</name>
<dbReference type="Proteomes" id="UP001197093">
    <property type="component" value="Unassembled WGS sequence"/>
</dbReference>